<dbReference type="AlphaFoldDB" id="A0A841GP34"/>
<accession>A0A841GP34</accession>
<dbReference type="EMBL" id="JACHEX010000003">
    <property type="protein sequence ID" value="MBB6062944.1"/>
    <property type="molecule type" value="Genomic_DNA"/>
</dbReference>
<dbReference type="NCBIfam" id="NF037972">
    <property type="entry name" value="HuaA_fam_RiPP"/>
    <property type="match status" value="1"/>
</dbReference>
<dbReference type="Proteomes" id="UP000555828">
    <property type="component" value="Unassembled WGS sequence"/>
</dbReference>
<gene>
    <name evidence="1" type="ORF">HNP65_001396</name>
</gene>
<proteinExistence type="predicted"/>
<name>A0A841GP34_9BACT</name>
<evidence type="ECO:0000313" key="2">
    <source>
        <dbReference type="Proteomes" id="UP000555828"/>
    </source>
</evidence>
<reference evidence="1 2" key="1">
    <citation type="submission" date="2020-08" db="EMBL/GenBank/DDBJ databases">
        <title>Genomic Encyclopedia of Type Strains, Phase IV (KMG-IV): sequencing the most valuable type-strain genomes for metagenomic binning, comparative biology and taxonomic classification.</title>
        <authorList>
            <person name="Goeker M."/>
        </authorList>
    </citation>
    <scope>NUCLEOTIDE SEQUENCE [LARGE SCALE GENOMIC DNA]</scope>
    <source>
        <strain evidence="1 2">DSM 13481</strain>
    </source>
</reference>
<keyword evidence="2" id="KW-1185">Reference proteome</keyword>
<dbReference type="RefSeq" id="WP_221236873.1">
    <property type="nucleotide sequence ID" value="NZ_JACHEX010000003.1"/>
</dbReference>
<protein>
    <submittedName>
        <fullName evidence="1">Uncharacterized protein</fullName>
    </submittedName>
</protein>
<sequence length="54" mass="5442">MVELHSENAGMFCLACSGCLFPCLVCVSDGPVPIADAVGSTSGFKTSLASASFI</sequence>
<organism evidence="1 2">
    <name type="scientific">Thermosipho japonicus</name>
    <dbReference type="NCBI Taxonomy" id="90323"/>
    <lineage>
        <taxon>Bacteria</taxon>
        <taxon>Thermotogati</taxon>
        <taxon>Thermotogota</taxon>
        <taxon>Thermotogae</taxon>
        <taxon>Thermotogales</taxon>
        <taxon>Fervidobacteriaceae</taxon>
        <taxon>Thermosipho</taxon>
    </lineage>
</organism>
<evidence type="ECO:0000313" key="1">
    <source>
        <dbReference type="EMBL" id="MBB6062944.1"/>
    </source>
</evidence>
<comment type="caution">
    <text evidence="1">The sequence shown here is derived from an EMBL/GenBank/DDBJ whole genome shotgun (WGS) entry which is preliminary data.</text>
</comment>